<dbReference type="FunFam" id="2.30.36.70:FF:000001">
    <property type="entry name" value="Actin, alpha skeletal muscle"/>
    <property type="match status" value="1"/>
</dbReference>
<dbReference type="InterPro" id="IPR004000">
    <property type="entry name" value="Actin"/>
</dbReference>
<organism evidence="6 7">
    <name type="scientific">Tupaia chinensis</name>
    <name type="common">Chinese tree shrew</name>
    <name type="synonym">Tupaia belangeri chinensis</name>
    <dbReference type="NCBI Taxonomy" id="246437"/>
    <lineage>
        <taxon>Eukaryota</taxon>
        <taxon>Metazoa</taxon>
        <taxon>Chordata</taxon>
        <taxon>Craniata</taxon>
        <taxon>Vertebrata</taxon>
        <taxon>Euteleostomi</taxon>
        <taxon>Mammalia</taxon>
        <taxon>Eutheria</taxon>
        <taxon>Euarchontoglires</taxon>
        <taxon>Scandentia</taxon>
        <taxon>Tupaiidae</taxon>
        <taxon>Tupaia</taxon>
    </lineage>
</organism>
<dbReference type="CDD" id="cd02440">
    <property type="entry name" value="AdoMet_MTases"/>
    <property type="match status" value="1"/>
</dbReference>
<dbReference type="SUPFAM" id="SSF53335">
    <property type="entry name" value="S-adenosyl-L-methionine-dependent methyltransferases"/>
    <property type="match status" value="1"/>
</dbReference>
<proteinExistence type="inferred from homology"/>
<dbReference type="SMART" id="SM00268">
    <property type="entry name" value="ACTIN"/>
    <property type="match status" value="1"/>
</dbReference>
<dbReference type="InterPro" id="IPR020902">
    <property type="entry name" value="Actin/actin-like_CS"/>
</dbReference>
<dbReference type="GO" id="GO:0005524">
    <property type="term" value="F:ATP binding"/>
    <property type="evidence" value="ECO:0007669"/>
    <property type="project" value="UniProtKB-KW"/>
</dbReference>
<keyword evidence="2" id="KW-0547">Nucleotide-binding</keyword>
<dbReference type="Gene3D" id="3.30.420.40">
    <property type="match status" value="1"/>
</dbReference>
<evidence type="ECO:0000256" key="1">
    <source>
        <dbReference type="ARBA" id="ARBA00006752"/>
    </source>
</evidence>
<dbReference type="InterPro" id="IPR029063">
    <property type="entry name" value="SAM-dependent_MTases_sf"/>
</dbReference>
<gene>
    <name evidence="6" type="ORF">TREES_T100021536</name>
</gene>
<evidence type="ECO:0000256" key="2">
    <source>
        <dbReference type="ARBA" id="ARBA00022741"/>
    </source>
</evidence>
<evidence type="ECO:0000313" key="6">
    <source>
        <dbReference type="EMBL" id="ELW61354.1"/>
    </source>
</evidence>
<dbReference type="GO" id="GO:0008757">
    <property type="term" value="F:S-adenosylmethionine-dependent methyltransferase activity"/>
    <property type="evidence" value="ECO:0007669"/>
    <property type="project" value="InterPro"/>
</dbReference>
<sequence length="378" mass="41314">MDDDVAVLSVDSGSGMCKADFTGDDAPQAVFPSIVGCPRHQCVMVGLGQKDSYMGDKAQSKRGILTLKYPIEHGIVTNWDDMEKIWHHTYNELCVAPEEHPVLLTEAPLNPKANREKMTQITFETFNTPAMRMTQEKGGSLSEVQMRVGASHGITDLAQKLHFYDRWAPDYDQDVAALKYRAPRLAVDCLTQALPGLPRAALILDVACGTGLVAAELQARGFLQLYGVDGSPAMLEQARARGIYQNLSLCTLGQQPLPSPEGTFDAVLMVGALSDGQVPCSAIPELLRVTKPGGLVCLTTRTNSSNLRFKEDLEATLDRLEQAGVWERLVAWPVDRWELATSELEVTGTSAKEGFISGIVYLYRKQEAARVDGLRSCA</sequence>
<dbReference type="Pfam" id="PF00022">
    <property type="entry name" value="Actin"/>
    <property type="match status" value="1"/>
</dbReference>
<dbReference type="PRINTS" id="PR00190">
    <property type="entry name" value="ACTIN"/>
</dbReference>
<dbReference type="PANTHER" id="PTHR11937">
    <property type="entry name" value="ACTIN"/>
    <property type="match status" value="1"/>
</dbReference>
<dbReference type="AlphaFoldDB" id="L9KFU8"/>
<accession>L9KFU8</accession>
<dbReference type="Pfam" id="PF08241">
    <property type="entry name" value="Methyltransf_11"/>
    <property type="match status" value="1"/>
</dbReference>
<dbReference type="InParanoid" id="L9KFU8"/>
<dbReference type="Proteomes" id="UP000011518">
    <property type="component" value="Unassembled WGS sequence"/>
</dbReference>
<dbReference type="InterPro" id="IPR013216">
    <property type="entry name" value="Methyltransf_11"/>
</dbReference>
<dbReference type="InterPro" id="IPR043129">
    <property type="entry name" value="ATPase_NBD"/>
</dbReference>
<evidence type="ECO:0000256" key="4">
    <source>
        <dbReference type="RuleBase" id="RU000487"/>
    </source>
</evidence>
<dbReference type="EMBL" id="KB320881">
    <property type="protein sequence ID" value="ELW61354.1"/>
    <property type="molecule type" value="Genomic_DNA"/>
</dbReference>
<dbReference type="STRING" id="246437.L9KFU8"/>
<evidence type="ECO:0000259" key="5">
    <source>
        <dbReference type="Pfam" id="PF08241"/>
    </source>
</evidence>
<reference evidence="7" key="2">
    <citation type="journal article" date="2013" name="Nat. Commun.">
        <title>Genome of the Chinese tree shrew.</title>
        <authorList>
            <person name="Fan Y."/>
            <person name="Huang Z.Y."/>
            <person name="Cao C.C."/>
            <person name="Chen C.S."/>
            <person name="Chen Y.X."/>
            <person name="Fan D.D."/>
            <person name="He J."/>
            <person name="Hou H.L."/>
            <person name="Hu L."/>
            <person name="Hu X.T."/>
            <person name="Jiang X.T."/>
            <person name="Lai R."/>
            <person name="Lang Y.S."/>
            <person name="Liang B."/>
            <person name="Liao S.G."/>
            <person name="Mu D."/>
            <person name="Ma Y.Y."/>
            <person name="Niu Y.Y."/>
            <person name="Sun X.Q."/>
            <person name="Xia J.Q."/>
            <person name="Xiao J."/>
            <person name="Xiong Z.Q."/>
            <person name="Xu L."/>
            <person name="Yang L."/>
            <person name="Zhang Y."/>
            <person name="Zhao W."/>
            <person name="Zhao X.D."/>
            <person name="Zheng Y.T."/>
            <person name="Zhou J.M."/>
            <person name="Zhu Y.B."/>
            <person name="Zhang G.J."/>
            <person name="Wang J."/>
            <person name="Yao Y.G."/>
        </authorList>
    </citation>
    <scope>NUCLEOTIDE SEQUENCE [LARGE SCALE GENOMIC DNA]</scope>
</reference>
<dbReference type="eggNOG" id="KOG1541">
    <property type="taxonomic scope" value="Eukaryota"/>
</dbReference>
<reference evidence="7" key="1">
    <citation type="submission" date="2012-07" db="EMBL/GenBank/DDBJ databases">
        <title>Genome of the Chinese tree shrew, a rising model animal genetically related to primates.</title>
        <authorList>
            <person name="Zhang G."/>
            <person name="Fan Y."/>
            <person name="Yao Y."/>
            <person name="Huang Z."/>
        </authorList>
    </citation>
    <scope>NUCLEOTIDE SEQUENCE [LARGE SCALE GENOMIC DNA]</scope>
</reference>
<keyword evidence="3" id="KW-0067">ATP-binding</keyword>
<dbReference type="FunCoup" id="L9KFU8">
    <property type="interactions" value="16"/>
</dbReference>
<protein>
    <submittedName>
        <fullName evidence="6">Williams-Beuren syndrome chromosomal region 27 protein</fullName>
    </submittedName>
</protein>
<evidence type="ECO:0000256" key="3">
    <source>
        <dbReference type="ARBA" id="ARBA00022840"/>
    </source>
</evidence>
<dbReference type="SUPFAM" id="SSF53067">
    <property type="entry name" value="Actin-like ATPase domain"/>
    <property type="match status" value="1"/>
</dbReference>
<comment type="similarity">
    <text evidence="1 4">Belongs to the actin family.</text>
</comment>
<dbReference type="FunFam" id="3.30.420.40:FF:000291">
    <property type="entry name" value="Actin, alpha skeletal muscle"/>
    <property type="match status" value="1"/>
</dbReference>
<name>L9KFU8_TUPCH</name>
<dbReference type="PROSITE" id="PS01132">
    <property type="entry name" value="ACTINS_ACT_LIKE"/>
    <property type="match status" value="1"/>
</dbReference>
<feature type="domain" description="Methyltransferase type 11" evidence="5">
    <location>
        <begin position="204"/>
        <end position="297"/>
    </location>
</feature>
<keyword evidence="7" id="KW-1185">Reference proteome</keyword>
<dbReference type="Gene3D" id="3.40.50.150">
    <property type="entry name" value="Vaccinia Virus protein VP39"/>
    <property type="match status" value="1"/>
</dbReference>
<dbReference type="Gene3D" id="2.30.36.70">
    <property type="entry name" value="Actin, Chain A, domain 2"/>
    <property type="match status" value="1"/>
</dbReference>
<evidence type="ECO:0000313" key="7">
    <source>
        <dbReference type="Proteomes" id="UP000011518"/>
    </source>
</evidence>